<reference evidence="3" key="1">
    <citation type="submission" date="2023-06" db="EMBL/GenBank/DDBJ databases">
        <title>Draft genome sequence of Nocardioides sp. SOB77.</title>
        <authorList>
            <person name="Zhang G."/>
        </authorList>
    </citation>
    <scope>NUCLEOTIDE SEQUENCE</scope>
    <source>
        <strain evidence="3">SOB77</strain>
    </source>
</reference>
<keyword evidence="4" id="KW-1185">Reference proteome</keyword>
<feature type="domain" description="Bacterial Ig-like" evidence="2">
    <location>
        <begin position="437"/>
        <end position="518"/>
    </location>
</feature>
<protein>
    <submittedName>
        <fullName evidence="3">Ig-like domain repeat protein</fullName>
    </submittedName>
</protein>
<dbReference type="EMBL" id="JAUHJQ010000001">
    <property type="protein sequence ID" value="MDN4171913.1"/>
    <property type="molecule type" value="Genomic_DNA"/>
</dbReference>
<dbReference type="InterPro" id="IPR013783">
    <property type="entry name" value="Ig-like_fold"/>
</dbReference>
<keyword evidence="1" id="KW-0732">Signal</keyword>
<name>A0ABT8FB62_9ACTN</name>
<dbReference type="InterPro" id="IPR032109">
    <property type="entry name" value="Big_3_5"/>
</dbReference>
<proteinExistence type="predicted"/>
<gene>
    <name evidence="3" type="ORF">QWY28_03050</name>
</gene>
<sequence>MPTHHRALSALATTALLSSGLALGTAGAAEAAPAQPATVVRTQSADGLGDLIALVTNPVLNLLGGVPGVGQAVSVTEPVVDNLLGVLDLDIVWLCDGNEIPGSQGFWTFVPTEAQAGCQLAAKTIATVLGVPISGITSVVEIPLQNLPGAVKSPVATKAVAVPATAKVGTLVAATPPVWDENATDVVTTYQWLRAGAPIAGATTATYTPTAEDLGKALSVRATGTRDKAPEPTVSTSSAVTVAQGDAPTATVQPAVQGVAEVGETLAVRPPTWSGTGTTANTYQWLRDGQPIAGATTATYVVTAADAGRALSARVTGTRTGYAAGTATTAPVTVGATEPLTATVPPSIAGPAVVGQTLTASPGTWNAPGATFTYVWRRDGITIPGATSPTYLTQVADIGRTLSVVVTATAAGFTEASETSRAVSIARLSSTTAASLTSRTVRKGTKATLRIALQAAGKAQTGQVEVHDGQRLLKTVSVAGQRTIKLPRLGVGKHRIRVAYVGSRTTAPSASKVLVLKVVKKK</sequence>
<evidence type="ECO:0000259" key="2">
    <source>
        <dbReference type="Pfam" id="PF16640"/>
    </source>
</evidence>
<feature type="chain" id="PRO_5047061155" evidence="1">
    <location>
        <begin position="32"/>
        <end position="522"/>
    </location>
</feature>
<evidence type="ECO:0000256" key="1">
    <source>
        <dbReference type="SAM" id="SignalP"/>
    </source>
</evidence>
<accession>A0ABT8FB62</accession>
<evidence type="ECO:0000313" key="3">
    <source>
        <dbReference type="EMBL" id="MDN4171913.1"/>
    </source>
</evidence>
<dbReference type="Gene3D" id="2.60.40.2700">
    <property type="match status" value="3"/>
</dbReference>
<evidence type="ECO:0000313" key="4">
    <source>
        <dbReference type="Proteomes" id="UP001168620"/>
    </source>
</evidence>
<dbReference type="Gene3D" id="2.60.40.10">
    <property type="entry name" value="Immunoglobulins"/>
    <property type="match status" value="1"/>
</dbReference>
<organism evidence="3 4">
    <name type="scientific">Nocardioides oceani</name>
    <dbReference type="NCBI Taxonomy" id="3058369"/>
    <lineage>
        <taxon>Bacteria</taxon>
        <taxon>Bacillati</taxon>
        <taxon>Actinomycetota</taxon>
        <taxon>Actinomycetes</taxon>
        <taxon>Propionibacteriales</taxon>
        <taxon>Nocardioidaceae</taxon>
        <taxon>Nocardioides</taxon>
    </lineage>
</organism>
<comment type="caution">
    <text evidence="3">The sequence shown here is derived from an EMBL/GenBank/DDBJ whole genome shotgun (WGS) entry which is preliminary data.</text>
</comment>
<feature type="signal peptide" evidence="1">
    <location>
        <begin position="1"/>
        <end position="31"/>
    </location>
</feature>
<dbReference type="RefSeq" id="WP_300950824.1">
    <property type="nucleotide sequence ID" value="NZ_JAUHJQ010000001.1"/>
</dbReference>
<dbReference type="Pfam" id="PF16640">
    <property type="entry name" value="Big_3_5"/>
    <property type="match status" value="1"/>
</dbReference>
<dbReference type="Proteomes" id="UP001168620">
    <property type="component" value="Unassembled WGS sequence"/>
</dbReference>